<dbReference type="Proteomes" id="UP001221757">
    <property type="component" value="Unassembled WGS sequence"/>
</dbReference>
<dbReference type="InterPro" id="IPR040892">
    <property type="entry name" value="RPN1_N"/>
</dbReference>
<dbReference type="Pfam" id="PF17781">
    <property type="entry name" value="RPN1_RPN2_N"/>
    <property type="match status" value="1"/>
</dbReference>
<feature type="compositionally biased region" description="Basic residues" evidence="1">
    <location>
        <begin position="1"/>
        <end position="10"/>
    </location>
</feature>
<proteinExistence type="predicted"/>
<gene>
    <name evidence="3" type="ORF">B0H17DRAFT_1152522</name>
</gene>
<evidence type="ECO:0000313" key="3">
    <source>
        <dbReference type="EMBL" id="KAJ7616886.1"/>
    </source>
</evidence>
<dbReference type="EMBL" id="JARKIE010000782">
    <property type="protein sequence ID" value="KAJ7616886.1"/>
    <property type="molecule type" value="Genomic_DNA"/>
</dbReference>
<comment type="caution">
    <text evidence="3">The sequence shown here is derived from an EMBL/GenBank/DDBJ whole genome shotgun (WGS) entry which is preliminary data.</text>
</comment>
<reference evidence="3" key="1">
    <citation type="submission" date="2023-03" db="EMBL/GenBank/DDBJ databases">
        <title>Massive genome expansion in bonnet fungi (Mycena s.s.) driven by repeated elements and novel gene families across ecological guilds.</title>
        <authorList>
            <consortium name="Lawrence Berkeley National Laboratory"/>
            <person name="Harder C.B."/>
            <person name="Miyauchi S."/>
            <person name="Viragh M."/>
            <person name="Kuo A."/>
            <person name="Thoen E."/>
            <person name="Andreopoulos B."/>
            <person name="Lu D."/>
            <person name="Skrede I."/>
            <person name="Drula E."/>
            <person name="Henrissat B."/>
            <person name="Morin E."/>
            <person name="Kohler A."/>
            <person name="Barry K."/>
            <person name="LaButti K."/>
            <person name="Morin E."/>
            <person name="Salamov A."/>
            <person name="Lipzen A."/>
            <person name="Mereny Z."/>
            <person name="Hegedus B."/>
            <person name="Baldrian P."/>
            <person name="Stursova M."/>
            <person name="Weitz H."/>
            <person name="Taylor A."/>
            <person name="Grigoriev I.V."/>
            <person name="Nagy L.G."/>
            <person name="Martin F."/>
            <person name="Kauserud H."/>
        </authorList>
    </citation>
    <scope>NUCLEOTIDE SEQUENCE</scope>
    <source>
        <strain evidence="3">CBHHK067</strain>
    </source>
</reference>
<evidence type="ECO:0000259" key="2">
    <source>
        <dbReference type="Pfam" id="PF17781"/>
    </source>
</evidence>
<evidence type="ECO:0000313" key="4">
    <source>
        <dbReference type="Proteomes" id="UP001221757"/>
    </source>
</evidence>
<protein>
    <recommendedName>
        <fullName evidence="2">RPN1 N-terminal domain-containing protein</fullName>
    </recommendedName>
</protein>
<feature type="domain" description="RPN1 N-terminal" evidence="2">
    <location>
        <begin position="42"/>
        <end position="104"/>
    </location>
</feature>
<name>A0AAD7BC51_MYCRO</name>
<dbReference type="AlphaFoldDB" id="A0AAD7BC51"/>
<feature type="region of interest" description="Disordered" evidence="1">
    <location>
        <begin position="1"/>
        <end position="29"/>
    </location>
</feature>
<accession>A0AAD7BC51</accession>
<keyword evidence="4" id="KW-1185">Reference proteome</keyword>
<organism evidence="3 4">
    <name type="scientific">Mycena rosella</name>
    <name type="common">Pink bonnet</name>
    <name type="synonym">Agaricus rosellus</name>
    <dbReference type="NCBI Taxonomy" id="1033263"/>
    <lineage>
        <taxon>Eukaryota</taxon>
        <taxon>Fungi</taxon>
        <taxon>Dikarya</taxon>
        <taxon>Basidiomycota</taxon>
        <taxon>Agaricomycotina</taxon>
        <taxon>Agaricomycetes</taxon>
        <taxon>Agaricomycetidae</taxon>
        <taxon>Agaricales</taxon>
        <taxon>Marasmiineae</taxon>
        <taxon>Mycenaceae</taxon>
        <taxon>Mycena</taxon>
    </lineage>
</organism>
<evidence type="ECO:0000256" key="1">
    <source>
        <dbReference type="SAM" id="MobiDB-lite"/>
    </source>
</evidence>
<feature type="compositionally biased region" description="Basic and acidic residues" evidence="1">
    <location>
        <begin position="11"/>
        <end position="29"/>
    </location>
</feature>
<sequence length="143" mass="16055">MTTQMRRRVCKRTEGDQHGDACQRAPEAGKDKVPAKVELIGTIEDLHALAKECTVFLVGHNAEPDMVDLLERLEIDNEIAWLVDANTYNRIYGALIKIYVYHRKFPEVFGLSNTARCGMQALASIGPIEDITILKQLLRSSQS</sequence>